<dbReference type="PRINTS" id="PR00133">
    <property type="entry name" value="GLHYDRLASE3"/>
</dbReference>
<dbReference type="PANTHER" id="PTHR42715">
    <property type="entry name" value="BETA-GLUCOSIDASE"/>
    <property type="match status" value="1"/>
</dbReference>
<gene>
    <name evidence="6" type="ORF">GCM10007173_27200</name>
</gene>
<dbReference type="InterPro" id="IPR050288">
    <property type="entry name" value="Cellulose_deg_GH3"/>
</dbReference>
<keyword evidence="4" id="KW-0326">Glycosidase</keyword>
<dbReference type="Gene3D" id="3.20.20.300">
    <property type="entry name" value="Glycoside hydrolase, family 3, N-terminal domain"/>
    <property type="match status" value="1"/>
</dbReference>
<dbReference type="InterPro" id="IPR026891">
    <property type="entry name" value="Fn3-like"/>
</dbReference>
<dbReference type="InterPro" id="IPR036962">
    <property type="entry name" value="Glyco_hydro_3_N_sf"/>
</dbReference>
<dbReference type="Pfam" id="PF00933">
    <property type="entry name" value="Glyco_hydro_3"/>
    <property type="match status" value="1"/>
</dbReference>
<dbReference type="InterPro" id="IPR017853">
    <property type="entry name" value="GH"/>
</dbReference>
<keyword evidence="3" id="KW-0119">Carbohydrate metabolism</keyword>
<dbReference type="Pfam" id="PF14310">
    <property type="entry name" value="Fn3-like"/>
    <property type="match status" value="1"/>
</dbReference>
<keyword evidence="7" id="KW-1185">Reference proteome</keyword>
<dbReference type="InterPro" id="IPR019800">
    <property type="entry name" value="Glyco_hydro_3_AS"/>
</dbReference>
<evidence type="ECO:0000256" key="3">
    <source>
        <dbReference type="ARBA" id="ARBA00023277"/>
    </source>
</evidence>
<dbReference type="PANTHER" id="PTHR42715:SF10">
    <property type="entry name" value="BETA-GLUCOSIDASE"/>
    <property type="match status" value="1"/>
</dbReference>
<dbReference type="InterPro" id="IPR001764">
    <property type="entry name" value="Glyco_hydro_3_N"/>
</dbReference>
<dbReference type="InterPro" id="IPR002772">
    <property type="entry name" value="Glyco_hydro_3_C"/>
</dbReference>
<dbReference type="Gene3D" id="2.60.40.10">
    <property type="entry name" value="Immunoglobulins"/>
    <property type="match status" value="1"/>
</dbReference>
<organism evidence="6 7">
    <name type="scientific">Glutamicibacter ardleyensis</name>
    <dbReference type="NCBI Taxonomy" id="225894"/>
    <lineage>
        <taxon>Bacteria</taxon>
        <taxon>Bacillati</taxon>
        <taxon>Actinomycetota</taxon>
        <taxon>Actinomycetes</taxon>
        <taxon>Micrococcales</taxon>
        <taxon>Micrococcaceae</taxon>
        <taxon>Glutamicibacter</taxon>
    </lineage>
</organism>
<proteinExistence type="inferred from homology"/>
<dbReference type="PROSITE" id="PS00775">
    <property type="entry name" value="GLYCOSYL_HYDROL_F3"/>
    <property type="match status" value="1"/>
</dbReference>
<evidence type="ECO:0000313" key="6">
    <source>
        <dbReference type="EMBL" id="GGJ66850.1"/>
    </source>
</evidence>
<dbReference type="Proteomes" id="UP000606115">
    <property type="component" value="Unassembled WGS sequence"/>
</dbReference>
<dbReference type="RefSeq" id="WP_188686247.1">
    <property type="nucleotide sequence ID" value="NZ_BMKX01000007.1"/>
</dbReference>
<sequence>MNIAESTWRNAALSIAERVDALMGEMTIEEKVSQLGSYWIRPQEDNDSGEGNVAPMEDTFVDGVSFTEEIQDGLGQITRAFGSFPVTPAEGRDKLAQMQREVTAANRFGIPALAHEECLTGFTTMAATCYPASIAWGASFDPALVNKMAHLIGQDMKKMGVHLGLSPVLDVVRDYRWGRVEETMGEDPHLVAELGTAYVRGLQSGGVHATLKHFAGYAASKAGRNHAPVSMGVREQEDVVFPPFERAIREGKVHSVMNSYSDLDGEAPAASHRLLTQILRERWGFEGTVVSDYWSISFLQGMHQVAETLNDAGIISLSAGMDVELPETNAFRNLGRAVAEGKLEPSILDEAVRRVLTQKAQLGLLDSEWSPEAQWAGSDVDLDSSENRAHARKMAEESIVLLKNEGVLPLKNHASVAVIGPSASQPRTHLGCYSFTNHVHSRYAADDDHGIAMQSILEALRDEPALSDSRFNYERGVDFTHPDVSGIDAAVEAARAADIAVVTVGDLAGLFGRGTSGEGCDVVDLALPGKQVELVEAVLATGTPTVLVLVTGRPYSLGQFESRVKAVVQAFMPGVEGGPALASVLSGAVNPSGKLPVQIPDHLGGQPGTYLTGQLGWNNDGVSNLDPRPLYPFGHGGSYTNFELKDLELSTTEISSDAAVLISATVSNIGDRDGAEVVQLYLDDKVSQVVRPRLWLAGFAKVRLAAGESKRVEFELHAERTSFTGVSGQRVVEPGVFGVRVGSSSEDLPLAAEFRITGPLREVPEGRIMDTPVRVK</sequence>
<evidence type="ECO:0000256" key="4">
    <source>
        <dbReference type="RuleBase" id="RU361161"/>
    </source>
</evidence>
<name>A0ABQ2DPH2_9MICC</name>
<dbReference type="GO" id="GO:0016787">
    <property type="term" value="F:hydrolase activity"/>
    <property type="evidence" value="ECO:0007669"/>
    <property type="project" value="UniProtKB-KW"/>
</dbReference>
<keyword evidence="2 4" id="KW-0378">Hydrolase</keyword>
<evidence type="ECO:0000313" key="7">
    <source>
        <dbReference type="Proteomes" id="UP000606115"/>
    </source>
</evidence>
<dbReference type="EMBL" id="BMKX01000007">
    <property type="protein sequence ID" value="GGJ66850.1"/>
    <property type="molecule type" value="Genomic_DNA"/>
</dbReference>
<dbReference type="InterPro" id="IPR013783">
    <property type="entry name" value="Ig-like_fold"/>
</dbReference>
<evidence type="ECO:0000256" key="2">
    <source>
        <dbReference type="ARBA" id="ARBA00022801"/>
    </source>
</evidence>
<evidence type="ECO:0000256" key="1">
    <source>
        <dbReference type="ARBA" id="ARBA00005336"/>
    </source>
</evidence>
<accession>A0ABQ2DPH2</accession>
<dbReference type="GeneID" id="303305064"/>
<feature type="domain" description="Fibronectin type III-like" evidence="5">
    <location>
        <begin position="676"/>
        <end position="745"/>
    </location>
</feature>
<dbReference type="SUPFAM" id="SSF52279">
    <property type="entry name" value="Beta-D-glucan exohydrolase, C-terminal domain"/>
    <property type="match status" value="1"/>
</dbReference>
<evidence type="ECO:0000259" key="5">
    <source>
        <dbReference type="SMART" id="SM01217"/>
    </source>
</evidence>
<dbReference type="SMART" id="SM01217">
    <property type="entry name" value="Fn3_like"/>
    <property type="match status" value="1"/>
</dbReference>
<comment type="caution">
    <text evidence="6">The sequence shown here is derived from an EMBL/GenBank/DDBJ whole genome shotgun (WGS) entry which is preliminary data.</text>
</comment>
<dbReference type="InterPro" id="IPR036881">
    <property type="entry name" value="Glyco_hydro_3_C_sf"/>
</dbReference>
<dbReference type="Pfam" id="PF01915">
    <property type="entry name" value="Glyco_hydro_3_C"/>
    <property type="match status" value="1"/>
</dbReference>
<comment type="similarity">
    <text evidence="1 4">Belongs to the glycosyl hydrolase 3 family.</text>
</comment>
<dbReference type="SUPFAM" id="SSF51445">
    <property type="entry name" value="(Trans)glycosidases"/>
    <property type="match status" value="1"/>
</dbReference>
<dbReference type="Gene3D" id="3.40.50.1700">
    <property type="entry name" value="Glycoside hydrolase family 3 C-terminal domain"/>
    <property type="match status" value="1"/>
</dbReference>
<protein>
    <submittedName>
        <fullName evidence="6">Glycosyl hydrolase</fullName>
    </submittedName>
</protein>
<reference evidence="7" key="1">
    <citation type="journal article" date="2019" name="Int. J. Syst. Evol. Microbiol.">
        <title>The Global Catalogue of Microorganisms (GCM) 10K type strain sequencing project: providing services to taxonomists for standard genome sequencing and annotation.</title>
        <authorList>
            <consortium name="The Broad Institute Genomics Platform"/>
            <consortium name="The Broad Institute Genome Sequencing Center for Infectious Disease"/>
            <person name="Wu L."/>
            <person name="Ma J."/>
        </authorList>
    </citation>
    <scope>NUCLEOTIDE SEQUENCE [LARGE SCALE GENOMIC DNA]</scope>
    <source>
        <strain evidence="7">CGMCC 1.3685</strain>
    </source>
</reference>